<comment type="caution">
    <text evidence="2">The sequence shown here is derived from an EMBL/GenBank/DDBJ whole genome shotgun (WGS) entry which is preliminary data.</text>
</comment>
<reference evidence="2" key="1">
    <citation type="submission" date="2020-11" db="EMBL/GenBank/DDBJ databases">
        <authorList>
            <person name="Koelle M."/>
            <person name="Horta M.A.C."/>
            <person name="Nowrousian M."/>
            <person name="Ohm R.A."/>
            <person name="Benz P."/>
            <person name="Pilgard A."/>
        </authorList>
    </citation>
    <scope>NUCLEOTIDE SEQUENCE</scope>
    <source>
        <strain evidence="2">FPRL280</strain>
    </source>
</reference>
<sequence length="179" mass="19486">MLPSVDSAAPRPKRVTHASWQTADSRGTTAAQFPAMCMPLAAKSKSEKEGWEDSEHEAEGEAEGNLTASSNTNDQLELEREVCASVSRPARSHIAHPMSIAQIPSFFPTPNTPHSRPRPHPSQQASPRPRTMPHPIPSRRIQIPPSIVAVILSIYRDSGTTSDARRITVSNVRADVQVA</sequence>
<accession>A0A8H7U3F6</accession>
<evidence type="ECO:0000313" key="2">
    <source>
        <dbReference type="EMBL" id="KAF9816060.1"/>
    </source>
</evidence>
<organism evidence="2 3">
    <name type="scientific">Rhodonia placenta</name>
    <dbReference type="NCBI Taxonomy" id="104341"/>
    <lineage>
        <taxon>Eukaryota</taxon>
        <taxon>Fungi</taxon>
        <taxon>Dikarya</taxon>
        <taxon>Basidiomycota</taxon>
        <taxon>Agaricomycotina</taxon>
        <taxon>Agaricomycetes</taxon>
        <taxon>Polyporales</taxon>
        <taxon>Adustoporiaceae</taxon>
        <taxon>Rhodonia</taxon>
    </lineage>
</organism>
<dbReference type="EMBL" id="JADOXO010000060">
    <property type="protein sequence ID" value="KAF9816060.1"/>
    <property type="molecule type" value="Genomic_DNA"/>
</dbReference>
<name>A0A8H7U3F6_9APHY</name>
<protein>
    <submittedName>
        <fullName evidence="2">Uncharacterized protein</fullName>
    </submittedName>
</protein>
<feature type="compositionally biased region" description="Polar residues" evidence="1">
    <location>
        <begin position="66"/>
        <end position="75"/>
    </location>
</feature>
<dbReference type="Proteomes" id="UP000639403">
    <property type="component" value="Unassembled WGS sequence"/>
</dbReference>
<dbReference type="AlphaFoldDB" id="A0A8H7U3F6"/>
<evidence type="ECO:0000313" key="3">
    <source>
        <dbReference type="Proteomes" id="UP000639403"/>
    </source>
</evidence>
<feature type="compositionally biased region" description="Polar residues" evidence="1">
    <location>
        <begin position="18"/>
        <end position="31"/>
    </location>
</feature>
<reference evidence="2" key="2">
    <citation type="journal article" name="Front. Microbiol.">
        <title>Degradative Capacity of Two Strains of Rhodonia placenta: From Phenotype to Genotype.</title>
        <authorList>
            <person name="Kolle M."/>
            <person name="Horta M.A.C."/>
            <person name="Nowrousian M."/>
            <person name="Ohm R.A."/>
            <person name="Benz J.P."/>
            <person name="Pilgard A."/>
        </authorList>
    </citation>
    <scope>NUCLEOTIDE SEQUENCE</scope>
    <source>
        <strain evidence="2">FPRL280</strain>
    </source>
</reference>
<feature type="compositionally biased region" description="Basic and acidic residues" evidence="1">
    <location>
        <begin position="44"/>
        <end position="59"/>
    </location>
</feature>
<evidence type="ECO:0000256" key="1">
    <source>
        <dbReference type="SAM" id="MobiDB-lite"/>
    </source>
</evidence>
<feature type="region of interest" description="Disordered" evidence="1">
    <location>
        <begin position="1"/>
        <end position="139"/>
    </location>
</feature>
<gene>
    <name evidence="2" type="ORF">IEO21_04235</name>
</gene>
<proteinExistence type="predicted"/>